<gene>
    <name evidence="1" type="ORF">IAD50_05355</name>
</gene>
<organism evidence="1 2">
    <name type="scientific">Candidatus Egerieisoma faecipullorum</name>
    <dbReference type="NCBI Taxonomy" id="2840963"/>
    <lineage>
        <taxon>Bacteria</taxon>
        <taxon>Bacillati</taxon>
        <taxon>Bacillota</taxon>
        <taxon>Clostridia</taxon>
        <taxon>Eubacteriales</taxon>
        <taxon>Clostridiaceae</taxon>
        <taxon>Clostridiaceae incertae sedis</taxon>
        <taxon>Candidatus Egerieisoma</taxon>
    </lineage>
</organism>
<dbReference type="AlphaFoldDB" id="A0A9D1LAA0"/>
<dbReference type="Proteomes" id="UP000824089">
    <property type="component" value="Unassembled WGS sequence"/>
</dbReference>
<reference evidence="1" key="1">
    <citation type="submission" date="2020-10" db="EMBL/GenBank/DDBJ databases">
        <authorList>
            <person name="Gilroy R."/>
        </authorList>
    </citation>
    <scope>NUCLEOTIDE SEQUENCE</scope>
    <source>
        <strain evidence="1">CHK195-4489</strain>
    </source>
</reference>
<evidence type="ECO:0000313" key="2">
    <source>
        <dbReference type="Proteomes" id="UP000824089"/>
    </source>
</evidence>
<sequence length="151" mass="15458">MKESILKKILDLYKDGKISADEAEKMIGSKTDAPGEQGSWPDDGKLRIAAFVGRRLLKAGDANCQSLEVTYQGDALDVISYLNLTCGNVEGNANAGVSLKCADVLGCVNAGTSATCGNVAGSVSAGTSIRCGNIAGHTSAGTSVTCRQLGE</sequence>
<dbReference type="EMBL" id="DVMM01000109">
    <property type="protein sequence ID" value="HIU29706.1"/>
    <property type="molecule type" value="Genomic_DNA"/>
</dbReference>
<comment type="caution">
    <text evidence="1">The sequence shown here is derived from an EMBL/GenBank/DDBJ whole genome shotgun (WGS) entry which is preliminary data.</text>
</comment>
<reference evidence="1" key="2">
    <citation type="journal article" date="2021" name="PeerJ">
        <title>Extensive microbial diversity within the chicken gut microbiome revealed by metagenomics and culture.</title>
        <authorList>
            <person name="Gilroy R."/>
            <person name="Ravi A."/>
            <person name="Getino M."/>
            <person name="Pursley I."/>
            <person name="Horton D.L."/>
            <person name="Alikhan N.F."/>
            <person name="Baker D."/>
            <person name="Gharbi K."/>
            <person name="Hall N."/>
            <person name="Watson M."/>
            <person name="Adriaenssens E.M."/>
            <person name="Foster-Nyarko E."/>
            <person name="Jarju S."/>
            <person name="Secka A."/>
            <person name="Antonio M."/>
            <person name="Oren A."/>
            <person name="Chaudhuri R.R."/>
            <person name="La Ragione R."/>
            <person name="Hildebrand F."/>
            <person name="Pallen M.J."/>
        </authorList>
    </citation>
    <scope>NUCLEOTIDE SEQUENCE</scope>
    <source>
        <strain evidence="1">CHK195-4489</strain>
    </source>
</reference>
<protein>
    <submittedName>
        <fullName evidence="1">Uncharacterized protein</fullName>
    </submittedName>
</protein>
<name>A0A9D1LAA0_9CLOT</name>
<proteinExistence type="predicted"/>
<accession>A0A9D1LAA0</accession>
<evidence type="ECO:0000313" key="1">
    <source>
        <dbReference type="EMBL" id="HIU29706.1"/>
    </source>
</evidence>